<accession>A0A5Q2MB83</accession>
<protein>
    <recommendedName>
        <fullName evidence="3">DUF3352 domain-containing protein</fullName>
    </recommendedName>
</protein>
<evidence type="ECO:0000313" key="1">
    <source>
        <dbReference type="EMBL" id="QGG40354.1"/>
    </source>
</evidence>
<sequence>MKRRPTVRLVLAPLLVIAVAVTAGWLVDERGAADPRPPLASALDVLPSATVVAGFTDWSAIRRDLGLGDASTAAARSRMGDDAALRDLSTRSVLAESVEPMHASYGWSVADLEWESYGQAAGGAAMVARTSSRVSFADVENRLRALGYTRDGAVWTLGDEGRVRVGPALASALGTVALLPGRRLVVATSSAAYAPVVLATIRGDEPSLLARRPVADIAGQLSGSASALVQAQQEACRSTAVGEGDPDVAAQADAAVARTGGLAAPRYAGRGLVDGPRRQHIRFAWAYASPRVAADQLETRTSLATGPFIGRSGRVEDSLDLVSATVRGSAAALRFDLDPDRGAYMSGEGPLLFAACPASR</sequence>
<dbReference type="RefSeq" id="WP_153651626.1">
    <property type="nucleotide sequence ID" value="NZ_CP045737.1"/>
</dbReference>
<evidence type="ECO:0008006" key="3">
    <source>
        <dbReference type="Google" id="ProtNLM"/>
    </source>
</evidence>
<name>A0A5Q2MB83_9ACTN</name>
<evidence type="ECO:0000313" key="2">
    <source>
        <dbReference type="Proteomes" id="UP000392064"/>
    </source>
</evidence>
<proteinExistence type="predicted"/>
<dbReference type="EMBL" id="CP045737">
    <property type="protein sequence ID" value="QGG40354.1"/>
    <property type="molecule type" value="Genomic_DNA"/>
</dbReference>
<dbReference type="AlphaFoldDB" id="A0A5Q2MB83"/>
<dbReference type="Proteomes" id="UP000392064">
    <property type="component" value="Chromosome"/>
</dbReference>
<gene>
    <name evidence="1" type="ORF">GEV26_02640</name>
</gene>
<reference evidence="1 2" key="1">
    <citation type="submission" date="2019-11" db="EMBL/GenBank/DDBJ databases">
        <authorList>
            <person name="Li J."/>
        </authorList>
    </citation>
    <scope>NUCLEOTIDE SEQUENCE [LARGE SCALE GENOMIC DNA]</scope>
    <source>
        <strain evidence="1 2">MF47</strain>
    </source>
</reference>
<keyword evidence="2" id="KW-1185">Reference proteome</keyword>
<dbReference type="KEGG" id="aef:GEV26_02640"/>
<organism evidence="1 2">
    <name type="scientific">Aeromicrobium yanjiei</name>
    <dbReference type="NCBI Taxonomy" id="2662028"/>
    <lineage>
        <taxon>Bacteria</taxon>
        <taxon>Bacillati</taxon>
        <taxon>Actinomycetota</taxon>
        <taxon>Actinomycetes</taxon>
        <taxon>Propionibacteriales</taxon>
        <taxon>Nocardioidaceae</taxon>
        <taxon>Aeromicrobium</taxon>
    </lineage>
</organism>